<reference evidence="1" key="1">
    <citation type="journal article" date="2012" name="Proc. Natl. Acad. Sci. U.S.A.">
        <title>Antigenic diversity is generated by distinct evolutionary mechanisms in African trypanosome species.</title>
        <authorList>
            <person name="Jackson A.P."/>
            <person name="Berry A."/>
            <person name="Aslett M."/>
            <person name="Allison H.C."/>
            <person name="Burton P."/>
            <person name="Vavrova-Anderson J."/>
            <person name="Brown R."/>
            <person name="Browne H."/>
            <person name="Corton N."/>
            <person name="Hauser H."/>
            <person name="Gamble J."/>
            <person name="Gilderthorp R."/>
            <person name="Marcello L."/>
            <person name="McQuillan J."/>
            <person name="Otto T.D."/>
            <person name="Quail M.A."/>
            <person name="Sanders M.J."/>
            <person name="van Tonder A."/>
            <person name="Ginger M.L."/>
            <person name="Field M.C."/>
            <person name="Barry J.D."/>
            <person name="Hertz-Fowler C."/>
            <person name="Berriman M."/>
        </authorList>
    </citation>
    <scope>NUCLEOTIDE SEQUENCE</scope>
    <source>
        <strain evidence="1">IL3000</strain>
    </source>
</reference>
<dbReference type="VEuPathDB" id="TriTrypDB:TcIL3000_3_1450"/>
<evidence type="ECO:0000313" key="1">
    <source>
        <dbReference type="EMBL" id="CCC89718.1"/>
    </source>
</evidence>
<sequence>MLWETTLPPSVAAATHVATPSLEGNCGLTADELGLLFDRAWECGQDQLLSKESGVRSEECAPATATAYHSDYLRKFLKAYLSGPSSQTPGAVLSDIRRLISASTGEWLHGCQMSAIQFLLSEWKSGDRESVSKEKFGNDELCVRLRQTLSECCENAPRVSFSKCNFCFVSSAVPSTGGGEEDERPSSVDVTICNDGKTSFSVQISEVYLFIDGSASDDEHTVRPNSGKHVIQSGKTITYHIPVVPLKNGASTIEQIIVVRVNKYVKIFVSVTLLSPSQRPFCVGLPQCLMLMVSGSPIGDYTSPLMLQLLKHQFIRQQGLVSEAAGQLLLGASVQHRKRNCDIIREATRLWEIIDGELDFADVLASHRATLPKKSWGSGCLPASAAQPVGYLPGGVLPTAVSTGSSMLCFPNAATRLPLAFVHASPEVLMGLILIWLAKFDARVFDDSLLRTDPVTYLGLMPPHVRGVVCWVIDLCCALLLHKGVSGVSRHCLALTFAAVLMRKKATEGRDMVGHIYADFYPVDSSSMTIECGETVLKDIELQHCAVAAFECWIAAHSNLYDKYHT</sequence>
<protein>
    <submittedName>
        <fullName evidence="1">Uncharacterized protein TCIL3000_3_1450</fullName>
    </submittedName>
</protein>
<proteinExistence type="predicted"/>
<organism evidence="1">
    <name type="scientific">Trypanosoma congolense (strain IL3000)</name>
    <dbReference type="NCBI Taxonomy" id="1068625"/>
    <lineage>
        <taxon>Eukaryota</taxon>
        <taxon>Discoba</taxon>
        <taxon>Euglenozoa</taxon>
        <taxon>Kinetoplastea</taxon>
        <taxon>Metakinetoplastina</taxon>
        <taxon>Trypanosomatida</taxon>
        <taxon>Trypanosomatidae</taxon>
        <taxon>Trypanosoma</taxon>
        <taxon>Nannomonas</taxon>
    </lineage>
</organism>
<dbReference type="AlphaFoldDB" id="G0UK13"/>
<dbReference type="EMBL" id="HE575316">
    <property type="protein sequence ID" value="CCC89718.1"/>
    <property type="molecule type" value="Genomic_DNA"/>
</dbReference>
<accession>G0UK13</accession>
<name>G0UK13_TRYCI</name>
<gene>
    <name evidence="1" type="ORF">TCIL3000_3_1450</name>
</gene>